<gene>
    <name evidence="10" type="ORF">CARUB_v10011638mg</name>
</gene>
<dbReference type="PANTHER" id="PTHR46196:SF1">
    <property type="entry name" value="TRANSCRIPTION FACTOR EMB1444-RELATED"/>
    <property type="match status" value="1"/>
</dbReference>
<reference evidence="11" key="1">
    <citation type="journal article" date="2013" name="Nat. Genet.">
        <title>The Capsella rubella genome and the genomic consequences of rapid mating system evolution.</title>
        <authorList>
            <person name="Slotte T."/>
            <person name="Hazzouri K.M."/>
            <person name="Agren J.A."/>
            <person name="Koenig D."/>
            <person name="Maumus F."/>
            <person name="Guo Y.L."/>
            <person name="Steige K."/>
            <person name="Platts A.E."/>
            <person name="Escobar J.S."/>
            <person name="Newman L.K."/>
            <person name="Wang W."/>
            <person name="Mandakova T."/>
            <person name="Vello E."/>
            <person name="Smith L.M."/>
            <person name="Henz S.R."/>
            <person name="Steffen J."/>
            <person name="Takuno S."/>
            <person name="Brandvain Y."/>
            <person name="Coop G."/>
            <person name="Andolfatto P."/>
            <person name="Hu T.T."/>
            <person name="Blanchette M."/>
            <person name="Clark R.M."/>
            <person name="Quesneville H."/>
            <person name="Nordborg M."/>
            <person name="Gaut B.S."/>
            <person name="Lysak M.A."/>
            <person name="Jenkins J."/>
            <person name="Grimwood J."/>
            <person name="Chapman J."/>
            <person name="Prochnik S."/>
            <person name="Shu S."/>
            <person name="Rokhsar D."/>
            <person name="Schmutz J."/>
            <person name="Weigel D."/>
            <person name="Wright S.I."/>
        </authorList>
    </citation>
    <scope>NUCLEOTIDE SEQUENCE [LARGE SCALE GENOMIC DNA]</scope>
    <source>
        <strain evidence="11">cv. Monte Gargano</strain>
    </source>
</reference>
<name>R0GT03_9BRAS</name>
<feature type="repeat" description="PPR" evidence="7">
    <location>
        <begin position="819"/>
        <end position="853"/>
    </location>
</feature>
<dbReference type="Pfam" id="PF13041">
    <property type="entry name" value="PPR_2"/>
    <property type="match status" value="3"/>
</dbReference>
<dbReference type="PROSITE" id="PS51375">
    <property type="entry name" value="PPR"/>
    <property type="match status" value="4"/>
</dbReference>
<organism evidence="10 11">
    <name type="scientific">Capsella rubella</name>
    <dbReference type="NCBI Taxonomy" id="81985"/>
    <lineage>
        <taxon>Eukaryota</taxon>
        <taxon>Viridiplantae</taxon>
        <taxon>Streptophyta</taxon>
        <taxon>Embryophyta</taxon>
        <taxon>Tracheophyta</taxon>
        <taxon>Spermatophyta</taxon>
        <taxon>Magnoliopsida</taxon>
        <taxon>eudicotyledons</taxon>
        <taxon>Gunneridae</taxon>
        <taxon>Pentapetalae</taxon>
        <taxon>rosids</taxon>
        <taxon>malvids</taxon>
        <taxon>Brassicales</taxon>
        <taxon>Brassicaceae</taxon>
        <taxon>Camelineae</taxon>
        <taxon>Capsella</taxon>
    </lineage>
</organism>
<comment type="similarity">
    <text evidence="2">Belongs to the PPR family. PCMP-H subfamily.</text>
</comment>
<evidence type="ECO:0000256" key="8">
    <source>
        <dbReference type="SAM" id="MobiDB-lite"/>
    </source>
</evidence>
<dbReference type="CDD" id="cd18915">
    <property type="entry name" value="bHLH_AtLHW_like"/>
    <property type="match status" value="1"/>
</dbReference>
<evidence type="ECO:0000259" key="9">
    <source>
        <dbReference type="PROSITE" id="PS50888"/>
    </source>
</evidence>
<sequence length="1308" mass="145507">MGSTLQQILRSLCSNTDWNYAVFWKLNHRSPVVLTLDDVYYVNHNRNLMPGNFHEGPYAHDPLGLAVAKMSYHVHSLGEGVVGQVASSEQHQWVFTEYLNDSHSTLQVHNGWESQISAGIKTILIVAVGSCGVVQLGSLCKVNEDPAWVTHIRHLFLALKDPLANHASSLMRCDNNSPSDLPKIPSKCLHEAFPDFSGEFDKAMDVEGLNIVSQNKSNRSDDLPYNFTPSYFHTEKIAHVLGGLEAVQPSMFGRNDGVTSGFSVDVVDTKHKNQVGINDMSKVTYDEGTGGYRYSRESGPNFQQYSRNHVPNSAGSSAFAMDTDRLKASPSYQQHDSVVLTALKTYKDSFHRNEEVFQPSEGQRSIYVKDTENRQEKTVESSQLDALTAPLSSFSGSELLEALGPAFSKTSTAYEDLAKFESAAAIRRTNDMSHSHLTFDSSPENLLDAVVASMNNGDSNVRREISSSRSMQSLLTTAEIAEAVPFGNKKHGIVSPVDSVTSQPPLAEGHTQQNPSNICGAFSSIGFSTTCLSSSGDQFPTSLENPKKNKKRAKPGESSRPRPRDRQLIQDRIKELRELVPNGSKCSIDSLLECTIKHMLFLQNVSKHADKLSKSGSSKMQQKDTGTLGSSSTEQGSSWAVEIGGHLQVCSIMVENLDKEGVLLIEMLCEECSHFLEIANVIRSLELIILRGITEKQGEKTWICFVVEGQNNKVMHRMDILWSLVQIFQPKATINSLRAHSYHLLLLRGCSTSLFQKLPILQLIKQCSSPKLLESALAAMIKMSQNENNRLMNQFITACTSFNRVDLAVYSMTQMQEPNVFVYNALIKGLVTCSYPTRSLEFYIRMLRDSVSPSSYTYSSLVKASAFASGFGESLQAHIFKFGFGFHVQIQTTLIGFYSSSGKIREARKVFDEMPERDDITWTTMVSAYRQVMDMESASSLANQMPKKNVATSNCLIDGYTKLGNLEIAESLFNQMPVKDTISWTTMINGYSHNKRYSEAVAVFYRMTEEGIIPDEVTMSTVVSACAHLGVLEIGKEVHKYTTQNGFVLDVYIGSALVDMYSKCGSLERALLIFFNLPKKNLFCWNSIIEGLAAHGCAQEALKMFAKMKSESVKPNTVTFVSVLTACTHAGLVEEGRRIYDSMIDDYSIVFNVEHYGCMVHLLSKAGLIYEALEIIGNMEFEPNAVIWGALLDGCRIHKNLEIAEIAFNKLMVLEPTNSGYYFLLVSMHAEENRWREVAEVRGRMKELGIEKICPGTSSIRIDKRDHMFAAADKSHSASDEVFLLLDEIYEQMGLAGYVQETENDISI</sequence>
<evidence type="ECO:0000256" key="7">
    <source>
        <dbReference type="PROSITE-ProRule" id="PRU00708"/>
    </source>
</evidence>
<dbReference type="Pfam" id="PF23176">
    <property type="entry name" value="bHLH_LHW"/>
    <property type="match status" value="1"/>
</dbReference>
<feature type="region of interest" description="Disordered" evidence="8">
    <location>
        <begin position="495"/>
        <end position="515"/>
    </location>
</feature>
<dbReference type="PANTHER" id="PTHR46196">
    <property type="entry name" value="TRANSCRIPTION FACTOR BHLH155-LIKE ISOFORM X1-RELATED"/>
    <property type="match status" value="1"/>
</dbReference>
<feature type="repeat" description="PPR" evidence="7">
    <location>
        <begin position="1081"/>
        <end position="1115"/>
    </location>
</feature>
<evidence type="ECO:0000256" key="2">
    <source>
        <dbReference type="ARBA" id="ARBA00006643"/>
    </source>
</evidence>
<keyword evidence="3" id="KW-0677">Repeat</keyword>
<protein>
    <recommendedName>
        <fullName evidence="9">BHLH domain-containing protein</fullName>
    </recommendedName>
</protein>
<dbReference type="InterPro" id="IPR025610">
    <property type="entry name" value="MYC/MYB_N"/>
</dbReference>
<dbReference type="InterPro" id="IPR046848">
    <property type="entry name" value="E_motif"/>
</dbReference>
<evidence type="ECO:0000256" key="1">
    <source>
        <dbReference type="ARBA" id="ARBA00004123"/>
    </source>
</evidence>
<dbReference type="Proteomes" id="UP000029121">
    <property type="component" value="Unassembled WGS sequence"/>
</dbReference>
<accession>R0GT03</accession>
<dbReference type="InterPro" id="IPR043561">
    <property type="entry name" value="LHW-like"/>
</dbReference>
<keyword evidence="11" id="KW-1185">Reference proteome</keyword>
<dbReference type="eggNOG" id="KOG4197">
    <property type="taxonomic scope" value="Eukaryota"/>
</dbReference>
<dbReference type="FunFam" id="1.25.40.10:FF:000184">
    <property type="entry name" value="Pentatricopeptide repeat-containing protein, chloroplastic"/>
    <property type="match status" value="1"/>
</dbReference>
<evidence type="ECO:0000256" key="6">
    <source>
        <dbReference type="ARBA" id="ARBA00023242"/>
    </source>
</evidence>
<feature type="compositionally biased region" description="Polar residues" evidence="8">
    <location>
        <begin position="614"/>
        <end position="634"/>
    </location>
</feature>
<comment type="subcellular location">
    <subcellularLocation>
        <location evidence="1">Nucleus</location>
    </subcellularLocation>
</comment>
<feature type="region of interest" description="Disordered" evidence="8">
    <location>
        <begin position="612"/>
        <end position="634"/>
    </location>
</feature>
<feature type="repeat" description="PPR" evidence="7">
    <location>
        <begin position="980"/>
        <end position="1014"/>
    </location>
</feature>
<dbReference type="GO" id="GO:0003700">
    <property type="term" value="F:DNA-binding transcription factor activity"/>
    <property type="evidence" value="ECO:0007669"/>
    <property type="project" value="InterPro"/>
</dbReference>
<dbReference type="GO" id="GO:0046983">
    <property type="term" value="F:protein dimerization activity"/>
    <property type="evidence" value="ECO:0007669"/>
    <property type="project" value="InterPro"/>
</dbReference>
<evidence type="ECO:0000256" key="4">
    <source>
        <dbReference type="ARBA" id="ARBA00023015"/>
    </source>
</evidence>
<dbReference type="InterPro" id="IPR011990">
    <property type="entry name" value="TPR-like_helical_dom_sf"/>
</dbReference>
<evidence type="ECO:0000313" key="10">
    <source>
        <dbReference type="EMBL" id="EOA39042.1"/>
    </source>
</evidence>
<feature type="compositionally biased region" description="Basic and acidic residues" evidence="8">
    <location>
        <begin position="554"/>
        <end position="568"/>
    </location>
</feature>
<evidence type="ECO:0000313" key="11">
    <source>
        <dbReference type="Proteomes" id="UP000029121"/>
    </source>
</evidence>
<dbReference type="Pfam" id="PF20431">
    <property type="entry name" value="E_motif"/>
    <property type="match status" value="1"/>
</dbReference>
<evidence type="ECO:0000256" key="5">
    <source>
        <dbReference type="ARBA" id="ARBA00023163"/>
    </source>
</evidence>
<dbReference type="EMBL" id="KB870805">
    <property type="protein sequence ID" value="EOA39042.1"/>
    <property type="molecule type" value="Genomic_DNA"/>
</dbReference>
<dbReference type="NCBIfam" id="TIGR00756">
    <property type="entry name" value="PPR"/>
    <property type="match status" value="4"/>
</dbReference>
<evidence type="ECO:0000256" key="3">
    <source>
        <dbReference type="ARBA" id="ARBA00022737"/>
    </source>
</evidence>
<feature type="compositionally biased region" description="Basic and acidic residues" evidence="8">
    <location>
        <begin position="367"/>
        <end position="379"/>
    </location>
</feature>
<dbReference type="STRING" id="81985.R0GT03"/>
<keyword evidence="5" id="KW-0804">Transcription</keyword>
<dbReference type="Pfam" id="PF14215">
    <property type="entry name" value="bHLH-MYC_N"/>
    <property type="match status" value="1"/>
</dbReference>
<keyword evidence="4" id="KW-0805">Transcription regulation</keyword>
<dbReference type="Gene3D" id="1.25.40.10">
    <property type="entry name" value="Tetratricopeptide repeat domain"/>
    <property type="match status" value="3"/>
</dbReference>
<dbReference type="InterPro" id="IPR011598">
    <property type="entry name" value="bHLH_dom"/>
</dbReference>
<feature type="domain" description="BHLH" evidence="9">
    <location>
        <begin position="553"/>
        <end position="602"/>
    </location>
</feature>
<feature type="region of interest" description="Disordered" evidence="8">
    <location>
        <begin position="536"/>
        <end position="568"/>
    </location>
</feature>
<feature type="compositionally biased region" description="Polar residues" evidence="8">
    <location>
        <begin position="498"/>
        <end position="515"/>
    </location>
</feature>
<dbReference type="Pfam" id="PF01535">
    <property type="entry name" value="PPR"/>
    <property type="match status" value="4"/>
</dbReference>
<proteinExistence type="inferred from homology"/>
<keyword evidence="6" id="KW-0539">Nucleus</keyword>
<dbReference type="GO" id="GO:0005634">
    <property type="term" value="C:nucleus"/>
    <property type="evidence" value="ECO:0007669"/>
    <property type="project" value="UniProtKB-SubCell"/>
</dbReference>
<dbReference type="PROSITE" id="PS50888">
    <property type="entry name" value="BHLH"/>
    <property type="match status" value="1"/>
</dbReference>
<dbReference type="FunFam" id="1.25.40.10:FF:000333">
    <property type="entry name" value="Pentatricopeptide repeat-containing protein"/>
    <property type="match status" value="1"/>
</dbReference>
<feature type="repeat" description="PPR" evidence="7">
    <location>
        <begin position="949"/>
        <end position="979"/>
    </location>
</feature>
<feature type="region of interest" description="Disordered" evidence="8">
    <location>
        <begin position="357"/>
        <end position="382"/>
    </location>
</feature>
<dbReference type="InterPro" id="IPR002885">
    <property type="entry name" value="PPR_rpt"/>
</dbReference>